<feature type="transmembrane region" description="Helical" evidence="1">
    <location>
        <begin position="12"/>
        <end position="35"/>
    </location>
</feature>
<evidence type="ECO:0000313" key="2">
    <source>
        <dbReference type="EMBL" id="GEO94328.1"/>
    </source>
</evidence>
<protein>
    <recommendedName>
        <fullName evidence="4">Integral membrane protein</fullName>
    </recommendedName>
</protein>
<feature type="transmembrane region" description="Helical" evidence="1">
    <location>
        <begin position="103"/>
        <end position="123"/>
    </location>
</feature>
<organism evidence="2 3">
    <name type="scientific">Kocuria turfanensis</name>
    <dbReference type="NCBI Taxonomy" id="388357"/>
    <lineage>
        <taxon>Bacteria</taxon>
        <taxon>Bacillati</taxon>
        <taxon>Actinomycetota</taxon>
        <taxon>Actinomycetes</taxon>
        <taxon>Micrococcales</taxon>
        <taxon>Micrococcaceae</taxon>
        <taxon>Kocuria</taxon>
    </lineage>
</organism>
<sequence length="196" mass="20102">MNPEPSTGIHRDLFAPTLLRALVALCFAAVTIFWQEPSMGAVIWGVGLYLLLTGAASILLQLRLNGNDHVDLGRSRQVPQSYGLLYAVGGVLTVLGADGPGGLALYAGLVMGVAGLTELALGLTSRTTFPLGRDWTIAGLVTVLAATGLVLVADLGAKALFGVVGAAAVVIGVTHLLAALSLRHEDRRGRAPAGTA</sequence>
<feature type="transmembrane region" description="Helical" evidence="1">
    <location>
        <begin position="135"/>
        <end position="153"/>
    </location>
</feature>
<gene>
    <name evidence="2" type="ORF">KTU01_04510</name>
</gene>
<keyword evidence="3" id="KW-1185">Reference proteome</keyword>
<dbReference type="EMBL" id="BJZS01000015">
    <property type="protein sequence ID" value="GEO94328.1"/>
    <property type="molecule type" value="Genomic_DNA"/>
</dbReference>
<feature type="transmembrane region" description="Helical" evidence="1">
    <location>
        <begin position="41"/>
        <end position="60"/>
    </location>
</feature>
<dbReference type="Proteomes" id="UP000321103">
    <property type="component" value="Unassembled WGS sequence"/>
</dbReference>
<reference evidence="2 3" key="1">
    <citation type="submission" date="2019-07" db="EMBL/GenBank/DDBJ databases">
        <title>Whole genome shotgun sequence of Kocuria turfanensis NBRC 107627.</title>
        <authorList>
            <person name="Hosoyama A."/>
            <person name="Uohara A."/>
            <person name="Ohji S."/>
            <person name="Ichikawa N."/>
        </authorList>
    </citation>
    <scope>NUCLEOTIDE SEQUENCE [LARGE SCALE GENOMIC DNA]</scope>
    <source>
        <strain evidence="2 3">NBRC 107627</strain>
    </source>
</reference>
<feature type="transmembrane region" description="Helical" evidence="1">
    <location>
        <begin position="81"/>
        <end position="97"/>
    </location>
</feature>
<evidence type="ECO:0008006" key="4">
    <source>
        <dbReference type="Google" id="ProtNLM"/>
    </source>
</evidence>
<dbReference type="Pfam" id="PF03729">
    <property type="entry name" value="DUF308"/>
    <property type="match status" value="1"/>
</dbReference>
<dbReference type="AlphaFoldDB" id="A0A512I9F0"/>
<name>A0A512I9F0_9MICC</name>
<keyword evidence="1" id="KW-0472">Membrane</keyword>
<proteinExistence type="predicted"/>
<comment type="caution">
    <text evidence="2">The sequence shown here is derived from an EMBL/GenBank/DDBJ whole genome shotgun (WGS) entry which is preliminary data.</text>
</comment>
<dbReference type="STRING" id="388357.GCA_001580365_01800"/>
<accession>A0A512I9F0</accession>
<feature type="transmembrane region" description="Helical" evidence="1">
    <location>
        <begin position="159"/>
        <end position="180"/>
    </location>
</feature>
<evidence type="ECO:0000256" key="1">
    <source>
        <dbReference type="SAM" id="Phobius"/>
    </source>
</evidence>
<evidence type="ECO:0000313" key="3">
    <source>
        <dbReference type="Proteomes" id="UP000321103"/>
    </source>
</evidence>
<dbReference type="InterPro" id="IPR005325">
    <property type="entry name" value="DUF308_memb"/>
</dbReference>
<keyword evidence="1" id="KW-1133">Transmembrane helix</keyword>
<keyword evidence="1" id="KW-0812">Transmembrane</keyword>
<dbReference type="RefSeq" id="WP_084271532.1">
    <property type="nucleotide sequence ID" value="NZ_BJZS01000015.1"/>
</dbReference>